<sequence length="118" mass="12624">MIPRDSQGTPASVPYAILDSLPGVFSGPPFADWQADAAWTYQLTAVGERADQVEWLADRSRTVLVGRLADGWVTPLVAPGLEVIDRELVVDGGGDPVDGSRGNIISYVQRFTITVTPA</sequence>
<reference evidence="1" key="1">
    <citation type="submission" date="2022-10" db="EMBL/GenBank/DDBJ databases">
        <title>The complete genomes of actinobacterial strains from the NBC collection.</title>
        <authorList>
            <person name="Joergensen T.S."/>
            <person name="Alvarez Arevalo M."/>
            <person name="Sterndorff E.B."/>
            <person name="Faurdal D."/>
            <person name="Vuksanovic O."/>
            <person name="Mourched A.-S."/>
            <person name="Charusanti P."/>
            <person name="Shaw S."/>
            <person name="Blin K."/>
            <person name="Weber T."/>
        </authorList>
    </citation>
    <scope>NUCLEOTIDE SEQUENCE</scope>
    <source>
        <strain evidence="1">NBC_00003</strain>
    </source>
</reference>
<accession>A0AAU2V706</accession>
<proteinExistence type="predicted"/>
<organism evidence="1">
    <name type="scientific">Streptomyces sp. NBC_00003</name>
    <dbReference type="NCBI Taxonomy" id="2903608"/>
    <lineage>
        <taxon>Bacteria</taxon>
        <taxon>Bacillati</taxon>
        <taxon>Actinomycetota</taxon>
        <taxon>Actinomycetes</taxon>
        <taxon>Kitasatosporales</taxon>
        <taxon>Streptomycetaceae</taxon>
        <taxon>Streptomyces</taxon>
    </lineage>
</organism>
<dbReference type="AlphaFoldDB" id="A0AAU2V706"/>
<gene>
    <name evidence="1" type="ORF">OG549_22620</name>
</gene>
<dbReference type="EMBL" id="CP108318">
    <property type="protein sequence ID" value="WTW63221.1"/>
    <property type="molecule type" value="Genomic_DNA"/>
</dbReference>
<evidence type="ECO:0008006" key="2">
    <source>
        <dbReference type="Google" id="ProtNLM"/>
    </source>
</evidence>
<name>A0AAU2V706_9ACTN</name>
<evidence type="ECO:0000313" key="1">
    <source>
        <dbReference type="EMBL" id="WTW63221.1"/>
    </source>
</evidence>
<protein>
    <recommendedName>
        <fullName evidence="2">DUF3168 domain-containing protein</fullName>
    </recommendedName>
</protein>